<protein>
    <recommendedName>
        <fullName evidence="4">Monovalent cation/H+ antiporter subunit F</fullName>
    </recommendedName>
</protein>
<evidence type="ECO:0008006" key="4">
    <source>
        <dbReference type="Google" id="ProtNLM"/>
    </source>
</evidence>
<keyword evidence="1" id="KW-0472">Membrane</keyword>
<keyword evidence="1" id="KW-1133">Transmembrane helix</keyword>
<dbReference type="AlphaFoldDB" id="A0A498PXJ5"/>
<evidence type="ECO:0000313" key="2">
    <source>
        <dbReference type="EMBL" id="VBA37479.1"/>
    </source>
</evidence>
<dbReference type="OrthoDB" id="4753102at2"/>
<reference evidence="2 3" key="1">
    <citation type="submission" date="2018-09" db="EMBL/GenBank/DDBJ databases">
        <authorList>
            <person name="Tagini F."/>
        </authorList>
    </citation>
    <scope>NUCLEOTIDE SEQUENCE [LARGE SCALE GENOMIC DNA]</scope>
    <source>
        <strain evidence="2 3">MK13</strain>
    </source>
</reference>
<feature type="transmembrane region" description="Helical" evidence="1">
    <location>
        <begin position="6"/>
        <end position="23"/>
    </location>
</feature>
<organism evidence="2 3">
    <name type="scientific">Mycobacterium innocens</name>
    <dbReference type="NCBI Taxonomy" id="2341083"/>
    <lineage>
        <taxon>Bacteria</taxon>
        <taxon>Bacillati</taxon>
        <taxon>Actinomycetota</taxon>
        <taxon>Actinomycetes</taxon>
        <taxon>Mycobacteriales</taxon>
        <taxon>Mycobacteriaceae</taxon>
        <taxon>Mycobacterium</taxon>
    </lineage>
</organism>
<name>A0A498PXJ5_9MYCO</name>
<dbReference type="EMBL" id="UPHQ01000065">
    <property type="protein sequence ID" value="VBA37479.1"/>
    <property type="molecule type" value="Genomic_DNA"/>
</dbReference>
<keyword evidence="1" id="KW-0812">Transmembrane</keyword>
<dbReference type="RefSeq" id="WP_075541232.1">
    <property type="nucleotide sequence ID" value="NZ_UPHQ01000065.1"/>
</dbReference>
<dbReference type="Proteomes" id="UP000267289">
    <property type="component" value="Unassembled WGS sequence"/>
</dbReference>
<accession>A0A498PXJ5</accession>
<evidence type="ECO:0000256" key="1">
    <source>
        <dbReference type="SAM" id="Phobius"/>
    </source>
</evidence>
<feature type="transmembrane region" description="Helical" evidence="1">
    <location>
        <begin position="35"/>
        <end position="54"/>
    </location>
</feature>
<gene>
    <name evidence="2" type="ORF">LAUMK13_01651</name>
</gene>
<feature type="transmembrane region" description="Helical" evidence="1">
    <location>
        <begin position="60"/>
        <end position="81"/>
    </location>
</feature>
<evidence type="ECO:0000313" key="3">
    <source>
        <dbReference type="Proteomes" id="UP000267289"/>
    </source>
</evidence>
<sequence>MNAGEVAVLLLLVGAFVPGVVMSSRGLPHHRLVGLEFASVAAVMALAVYCVAWQRDSGLIVPLVLALVSLPSALVYTRLLARKR</sequence>
<proteinExistence type="predicted"/>
<keyword evidence="3" id="KW-1185">Reference proteome</keyword>